<dbReference type="Proteomes" id="UP001432146">
    <property type="component" value="Unassembled WGS sequence"/>
</dbReference>
<organism evidence="1 2">
    <name type="scientific">Tetragonisca angustula</name>
    <dbReference type="NCBI Taxonomy" id="166442"/>
    <lineage>
        <taxon>Eukaryota</taxon>
        <taxon>Metazoa</taxon>
        <taxon>Ecdysozoa</taxon>
        <taxon>Arthropoda</taxon>
        <taxon>Hexapoda</taxon>
        <taxon>Insecta</taxon>
        <taxon>Pterygota</taxon>
        <taxon>Neoptera</taxon>
        <taxon>Endopterygota</taxon>
        <taxon>Hymenoptera</taxon>
        <taxon>Apocrita</taxon>
        <taxon>Aculeata</taxon>
        <taxon>Apoidea</taxon>
        <taxon>Anthophila</taxon>
        <taxon>Apidae</taxon>
        <taxon>Tetragonisca</taxon>
    </lineage>
</organism>
<sequence length="124" mass="14504">MLEQRAQDLMFSDAKAMFEIIGRIRKEFNESANKPVNSNKLIADIKTADNLFGLKFEYTRATVNEKLRIMPTRNKIQIVGNSTMKCRNEETSLKIEPKFEWADYEKRLKEYANHFSTSIYGCCH</sequence>
<dbReference type="AlphaFoldDB" id="A0AAW1A2X9"/>
<evidence type="ECO:0000313" key="2">
    <source>
        <dbReference type="Proteomes" id="UP001432146"/>
    </source>
</evidence>
<keyword evidence="2" id="KW-1185">Reference proteome</keyword>
<evidence type="ECO:0000313" key="1">
    <source>
        <dbReference type="EMBL" id="KAK9304233.1"/>
    </source>
</evidence>
<reference evidence="1 2" key="1">
    <citation type="submission" date="2024-05" db="EMBL/GenBank/DDBJ databases">
        <title>The nuclear and mitochondrial genome assemblies of Tetragonisca angustula (Apidae: Meliponini), a tiny yet remarkable pollinator in the Neotropics.</title>
        <authorList>
            <person name="Ferrari R."/>
            <person name="Ricardo P.C."/>
            <person name="Dias F.C."/>
            <person name="Araujo N.S."/>
            <person name="Soares D.O."/>
            <person name="Zhou Q.-S."/>
            <person name="Zhu C.-D."/>
            <person name="Coutinho L."/>
            <person name="Airas M.C."/>
            <person name="Batista T.M."/>
        </authorList>
    </citation>
    <scope>NUCLEOTIDE SEQUENCE [LARGE SCALE GENOMIC DNA]</scope>
    <source>
        <strain evidence="1">ASF017062</strain>
        <tissue evidence="1">Abdomen</tissue>
    </source>
</reference>
<dbReference type="EMBL" id="JAWNGG020000064">
    <property type="protein sequence ID" value="KAK9304233.1"/>
    <property type="molecule type" value="Genomic_DNA"/>
</dbReference>
<proteinExistence type="predicted"/>
<comment type="caution">
    <text evidence="1">The sequence shown here is derived from an EMBL/GenBank/DDBJ whole genome shotgun (WGS) entry which is preliminary data.</text>
</comment>
<gene>
    <name evidence="1" type="ORF">QLX08_004239</name>
</gene>
<accession>A0AAW1A2X9</accession>
<name>A0AAW1A2X9_9HYME</name>
<protein>
    <submittedName>
        <fullName evidence="1">Uncharacterized protein</fullName>
    </submittedName>
</protein>